<organism evidence="5 6">
    <name type="scientific">Segatella copri</name>
    <dbReference type="NCBI Taxonomy" id="165179"/>
    <lineage>
        <taxon>Bacteria</taxon>
        <taxon>Pseudomonadati</taxon>
        <taxon>Bacteroidota</taxon>
        <taxon>Bacteroidia</taxon>
        <taxon>Bacteroidales</taxon>
        <taxon>Prevotellaceae</taxon>
        <taxon>Segatella</taxon>
    </lineage>
</organism>
<sequence length="342" mass="38902">MIDKVMIEKLRSLPIEQVADALGMGLRWHNAICPFHNDSHPSLHFSTSHNTYHCYVCGKHGGTIDLVMHRMNLNFHDACCWLARAFGLDIEDDGRTGDRGCRYENSAGRFADVKPRKVLPIEPSRPVAVDTEYLNLYVSHPVLNAEAEHFLLEERRLRREVIEWCHVSSISDPTPCRRFGKPFYDAPSLLIPYYTREGRLLSVQSRYLGTDENGAGSKQAARAKGVARFKFPKGSECHVYNLQILNWLSPGEPLFITEGCTDCWAMMSAGHKAIAIPSATLLKEEDLRPLQDLDLHIFPDADEPGERLYLQLKDLLPQLVRHQLPKGCKDFSEYYIRLIGNN</sequence>
<feature type="domain" description="Zinc finger CHC2-type" evidence="4">
    <location>
        <begin position="29"/>
        <end position="83"/>
    </location>
</feature>
<dbReference type="Gene3D" id="3.90.580.10">
    <property type="entry name" value="Zinc finger, CHC2-type domain"/>
    <property type="match status" value="1"/>
</dbReference>
<dbReference type="CDD" id="cd01029">
    <property type="entry name" value="TOPRIM_primases"/>
    <property type="match status" value="1"/>
</dbReference>
<dbReference type="PANTHER" id="PTHR30313:SF2">
    <property type="entry name" value="DNA PRIMASE"/>
    <property type="match status" value="1"/>
</dbReference>
<dbReference type="GO" id="GO:0005737">
    <property type="term" value="C:cytoplasm"/>
    <property type="evidence" value="ECO:0007669"/>
    <property type="project" value="TreeGrafter"/>
</dbReference>
<dbReference type="Proteomes" id="UP001205531">
    <property type="component" value="Unassembled WGS sequence"/>
</dbReference>
<keyword evidence="3" id="KW-0862">Zinc</keyword>
<gene>
    <name evidence="5" type="ORF">NNC64_07445</name>
</gene>
<dbReference type="InterPro" id="IPR050219">
    <property type="entry name" value="DnaG_primase"/>
</dbReference>
<keyword evidence="1" id="KW-0479">Metal-binding</keyword>
<dbReference type="GO" id="GO:0003899">
    <property type="term" value="F:DNA-directed RNA polymerase activity"/>
    <property type="evidence" value="ECO:0007669"/>
    <property type="project" value="InterPro"/>
</dbReference>
<dbReference type="Gene3D" id="3.40.1360.10">
    <property type="match status" value="1"/>
</dbReference>
<dbReference type="PANTHER" id="PTHR30313">
    <property type="entry name" value="DNA PRIMASE"/>
    <property type="match status" value="1"/>
</dbReference>
<reference evidence="5" key="1">
    <citation type="submission" date="2022-07" db="EMBL/GenBank/DDBJ databases">
        <title>Prevotella copri.</title>
        <authorList>
            <person name="Yang C."/>
        </authorList>
    </citation>
    <scope>NUCLEOTIDE SEQUENCE</scope>
    <source>
        <strain evidence="5">HF2107</strain>
    </source>
</reference>
<name>A0AAW5IL24_9BACT</name>
<dbReference type="GO" id="GO:0003677">
    <property type="term" value="F:DNA binding"/>
    <property type="evidence" value="ECO:0007669"/>
    <property type="project" value="InterPro"/>
</dbReference>
<dbReference type="Pfam" id="PF01807">
    <property type="entry name" value="Zn_ribbon_DnaG"/>
    <property type="match status" value="1"/>
</dbReference>
<dbReference type="AlphaFoldDB" id="A0AAW5IL24"/>
<proteinExistence type="predicted"/>
<accession>A0AAW5IL24</accession>
<dbReference type="SMART" id="SM00400">
    <property type="entry name" value="ZnF_CHCC"/>
    <property type="match status" value="1"/>
</dbReference>
<dbReference type="GO" id="GO:0008270">
    <property type="term" value="F:zinc ion binding"/>
    <property type="evidence" value="ECO:0007669"/>
    <property type="project" value="UniProtKB-KW"/>
</dbReference>
<dbReference type="EMBL" id="JANDWZ010000014">
    <property type="protein sequence ID" value="MCP9564402.1"/>
    <property type="molecule type" value="Genomic_DNA"/>
</dbReference>
<evidence type="ECO:0000256" key="1">
    <source>
        <dbReference type="ARBA" id="ARBA00022723"/>
    </source>
</evidence>
<protein>
    <submittedName>
        <fullName evidence="5">CHC2 zinc finger domain-containing protein</fullName>
    </submittedName>
</protein>
<dbReference type="InterPro" id="IPR002694">
    <property type="entry name" value="Znf_CHC2"/>
</dbReference>
<keyword evidence="2" id="KW-0863">Zinc-finger</keyword>
<evidence type="ECO:0000313" key="6">
    <source>
        <dbReference type="Proteomes" id="UP001205531"/>
    </source>
</evidence>
<evidence type="ECO:0000256" key="3">
    <source>
        <dbReference type="ARBA" id="ARBA00022833"/>
    </source>
</evidence>
<dbReference type="GO" id="GO:0006269">
    <property type="term" value="P:DNA replication, synthesis of primer"/>
    <property type="evidence" value="ECO:0007669"/>
    <property type="project" value="TreeGrafter"/>
</dbReference>
<dbReference type="InterPro" id="IPR034154">
    <property type="entry name" value="TOPRIM_DnaG/twinkle"/>
</dbReference>
<dbReference type="InterPro" id="IPR036977">
    <property type="entry name" value="DNA_primase_Znf_CHC2"/>
</dbReference>
<dbReference type="RefSeq" id="WP_254952345.1">
    <property type="nucleotide sequence ID" value="NZ_JANDWY010000015.1"/>
</dbReference>
<comment type="caution">
    <text evidence="5">The sequence shown here is derived from an EMBL/GenBank/DDBJ whole genome shotgun (WGS) entry which is preliminary data.</text>
</comment>
<evidence type="ECO:0000313" key="5">
    <source>
        <dbReference type="EMBL" id="MCP9564402.1"/>
    </source>
</evidence>
<evidence type="ECO:0000256" key="2">
    <source>
        <dbReference type="ARBA" id="ARBA00022771"/>
    </source>
</evidence>
<evidence type="ECO:0000259" key="4">
    <source>
        <dbReference type="SMART" id="SM00400"/>
    </source>
</evidence>
<dbReference type="SUPFAM" id="SSF57783">
    <property type="entry name" value="Zinc beta-ribbon"/>
    <property type="match status" value="1"/>
</dbReference>